<dbReference type="NCBIfam" id="NF009270">
    <property type="entry name" value="PRK12627.1"/>
    <property type="match status" value="1"/>
</dbReference>
<proteinExistence type="predicted"/>
<dbReference type="AlphaFoldDB" id="A0A844AK80"/>
<dbReference type="EMBL" id="WIXK01000002">
    <property type="protein sequence ID" value="MQY41990.1"/>
    <property type="molecule type" value="Genomic_DNA"/>
</dbReference>
<protein>
    <submittedName>
        <fullName evidence="3">FlgB family protein</fullName>
    </submittedName>
</protein>
<name>A0A844AK80_9RHOB</name>
<dbReference type="RefSeq" id="WP_328593269.1">
    <property type="nucleotide sequence ID" value="NZ_WIXK01000002.1"/>
</dbReference>
<feature type="domain" description="Flagellar basal body rod protein N-terminal" evidence="2">
    <location>
        <begin position="20"/>
        <end position="37"/>
    </location>
</feature>
<organism evidence="3 4">
    <name type="scientific">Tritonibacter aquimaris</name>
    <dbReference type="NCBI Taxonomy" id="2663379"/>
    <lineage>
        <taxon>Bacteria</taxon>
        <taxon>Pseudomonadati</taxon>
        <taxon>Pseudomonadota</taxon>
        <taxon>Alphaproteobacteria</taxon>
        <taxon>Rhodobacterales</taxon>
        <taxon>Paracoccaceae</taxon>
        <taxon>Tritonibacter</taxon>
    </lineage>
</organism>
<dbReference type="InterPro" id="IPR001444">
    <property type="entry name" value="Flag_bb_rod_N"/>
</dbReference>
<comment type="caution">
    <text evidence="3">The sequence shown here is derived from an EMBL/GenBank/DDBJ whole genome shotgun (WGS) entry which is preliminary data.</text>
</comment>
<reference evidence="3 4" key="1">
    <citation type="submission" date="2019-10" db="EMBL/GenBank/DDBJ databases">
        <title>Epibacterium sp. nov., isolated from seawater.</title>
        <authorList>
            <person name="Zhang X."/>
            <person name="Li N."/>
        </authorList>
    </citation>
    <scope>NUCLEOTIDE SEQUENCE [LARGE SCALE GENOMIC DNA]</scope>
    <source>
        <strain evidence="3 4">SM1969</strain>
    </source>
</reference>
<dbReference type="Pfam" id="PF00460">
    <property type="entry name" value="Flg_bb_rod"/>
    <property type="match status" value="1"/>
</dbReference>
<evidence type="ECO:0000313" key="4">
    <source>
        <dbReference type="Proteomes" id="UP000436694"/>
    </source>
</evidence>
<comment type="subcellular location">
    <subcellularLocation>
        <location evidence="1">Bacterial flagellum basal body</location>
    </subcellularLocation>
</comment>
<evidence type="ECO:0000313" key="3">
    <source>
        <dbReference type="EMBL" id="MQY41990.1"/>
    </source>
</evidence>
<evidence type="ECO:0000259" key="2">
    <source>
        <dbReference type="Pfam" id="PF00460"/>
    </source>
</evidence>
<dbReference type="Proteomes" id="UP000436694">
    <property type="component" value="Unassembled WGS sequence"/>
</dbReference>
<gene>
    <name evidence="3" type="ORF">GG681_05020</name>
</gene>
<sequence>MFTELNVFKIAYSMASHAGTRQALVSQNIANANTPNYHTKDIRPFKEVYARRGTQSGDMVSTRASHLNGQGHGMEWAISSDETGADPNGNSVSLEQEILKGVEVRRQHSRAISIYKSTMNVLRTSIRDN</sequence>
<evidence type="ECO:0000256" key="1">
    <source>
        <dbReference type="ARBA" id="ARBA00004117"/>
    </source>
</evidence>
<keyword evidence="4" id="KW-1185">Reference proteome</keyword>
<dbReference type="GO" id="GO:0009425">
    <property type="term" value="C:bacterial-type flagellum basal body"/>
    <property type="evidence" value="ECO:0007669"/>
    <property type="project" value="UniProtKB-SubCell"/>
</dbReference>
<accession>A0A844AK80</accession>